<dbReference type="Proteomes" id="UP000828941">
    <property type="component" value="Chromosome 3"/>
</dbReference>
<dbReference type="EMBL" id="CM039428">
    <property type="protein sequence ID" value="KAI4351275.1"/>
    <property type="molecule type" value="Genomic_DNA"/>
</dbReference>
<gene>
    <name evidence="1" type="ORF">L6164_005651</name>
</gene>
<evidence type="ECO:0000313" key="1">
    <source>
        <dbReference type="EMBL" id="KAI4351275.1"/>
    </source>
</evidence>
<keyword evidence="2" id="KW-1185">Reference proteome</keyword>
<protein>
    <submittedName>
        <fullName evidence="1">Uncharacterized protein</fullName>
    </submittedName>
</protein>
<comment type="caution">
    <text evidence="1">The sequence shown here is derived from an EMBL/GenBank/DDBJ whole genome shotgun (WGS) entry which is preliminary data.</text>
</comment>
<accession>A0ACB9PXC2</accession>
<reference evidence="1 2" key="1">
    <citation type="journal article" date="2022" name="DNA Res.">
        <title>Chromosomal-level genome assembly of the orchid tree Bauhinia variegata (Leguminosae; Cercidoideae) supports the allotetraploid origin hypothesis of Bauhinia.</title>
        <authorList>
            <person name="Zhong Y."/>
            <person name="Chen Y."/>
            <person name="Zheng D."/>
            <person name="Pang J."/>
            <person name="Liu Y."/>
            <person name="Luo S."/>
            <person name="Meng S."/>
            <person name="Qian L."/>
            <person name="Wei D."/>
            <person name="Dai S."/>
            <person name="Zhou R."/>
        </authorList>
    </citation>
    <scope>NUCLEOTIDE SEQUENCE [LARGE SCALE GENOMIC DNA]</scope>
    <source>
        <strain evidence="1">BV-YZ2020</strain>
    </source>
</reference>
<name>A0ACB9PXC2_BAUVA</name>
<evidence type="ECO:0000313" key="2">
    <source>
        <dbReference type="Proteomes" id="UP000828941"/>
    </source>
</evidence>
<organism evidence="1 2">
    <name type="scientific">Bauhinia variegata</name>
    <name type="common">Purple orchid tree</name>
    <name type="synonym">Phanera variegata</name>
    <dbReference type="NCBI Taxonomy" id="167791"/>
    <lineage>
        <taxon>Eukaryota</taxon>
        <taxon>Viridiplantae</taxon>
        <taxon>Streptophyta</taxon>
        <taxon>Embryophyta</taxon>
        <taxon>Tracheophyta</taxon>
        <taxon>Spermatophyta</taxon>
        <taxon>Magnoliopsida</taxon>
        <taxon>eudicotyledons</taxon>
        <taxon>Gunneridae</taxon>
        <taxon>Pentapetalae</taxon>
        <taxon>rosids</taxon>
        <taxon>fabids</taxon>
        <taxon>Fabales</taxon>
        <taxon>Fabaceae</taxon>
        <taxon>Cercidoideae</taxon>
        <taxon>Cercideae</taxon>
        <taxon>Bauhiniinae</taxon>
        <taxon>Bauhinia</taxon>
    </lineage>
</organism>
<sequence>MYRSASWSRSVPDEEYFKNVTTSPSTFDNNELPVYDNNVAEFAKKEKARAKFAENAVHVIPFVLLLCAITLWFFSNPDVGIKGDTISASIEGLSLEGEFDNDSDGTQTGVLPILNPGDIPANKFGDDKVSINLRTI</sequence>
<proteinExistence type="predicted"/>